<keyword evidence="5" id="KW-1185">Reference proteome</keyword>
<dbReference type="InterPro" id="IPR032179">
    <property type="entry name" value="Cry22Aa_Ig-like"/>
</dbReference>
<dbReference type="PANTHER" id="PTHR24273">
    <property type="entry name" value="FI04643P-RELATED"/>
    <property type="match status" value="1"/>
</dbReference>
<keyword evidence="2" id="KW-0472">Membrane</keyword>
<protein>
    <submittedName>
        <fullName evidence="4">DUF5011 domain-containing protein</fullName>
    </submittedName>
</protein>
<dbReference type="Gene3D" id="2.60.40.10">
    <property type="entry name" value="Immunoglobulins"/>
    <property type="match status" value="4"/>
</dbReference>
<feature type="domain" description="Pesticidal crystal protein Cry22Aa Ig-like" evidence="3">
    <location>
        <begin position="199"/>
        <end position="261"/>
    </location>
</feature>
<dbReference type="InterPro" id="IPR013783">
    <property type="entry name" value="Ig-like_fold"/>
</dbReference>
<sequence>MKKVKTKKKLIPLLLAVIATLSIFLYAKSISAELAVNEDASVKLNIEKVDRDTIRISLDDFEPNIKSLQFGIKIDGNAKFVEEGIRSLVKSNDENMKTNIKVSNDKKGMEIFIVSTEALERVSTKFEICEIDLEKATDKKTGFSIEPYSIDSNGASITYVLSDTNKKKEQVLATEAQTININSAPNIELKESEFIIDGEIILTKGKTFKAEDYVNVTDEDGTVTLTHNGGTVKINTVGVYNVTYTATDDYGDSTTLQVPVIVEEADSLPVINIENSQIVDSTITINEGEEVNILEGITAQDFRGRDVEVKVEGEYSFNHAGTYPIKLIAKDIHGNIAELALMLVVKGEEQPVSNPIINVTNKTITIKKGETVDLLEGVIATDYLGQKLTVDVSVYYAGEKLESVDGAYSFNEIGEYTIKYNATDSLGNKAEEVTAILIVEGEDSETTPENPEESLPEDIVNVGGDGTEEAPMTYETENIVSLNKFVEQAQNKFKAIVTSRTILANGTQKYSIRLEEKGIIARLFGRTNTYYIDIIVPNTDEFNNVFSKLDKDDKEAPVLEYNGALNMILENGANFEVPEVTAKDNLDIDVTVEVVIRDSNDKVIDKIDTTKAGKYTITYTAEDESGNKAEELVITVTVNEANVTPEPPVDEEKPGDTDTTNKPEKPGDTSEPVNPEEPGNQGNTENDKTNDLPATGQGVYFGVIIIAAIILIVFGIFMLPRKKYKH</sequence>
<evidence type="ECO:0000259" key="3">
    <source>
        <dbReference type="Pfam" id="PF16403"/>
    </source>
</evidence>
<feature type="domain" description="Pesticidal crystal protein Cry22Aa Ig-like" evidence="3">
    <location>
        <begin position="560"/>
        <end position="630"/>
    </location>
</feature>
<accession>A0ABR7D9Q5</accession>
<name>A0ABR7D9Q5_9CLOT</name>
<proteinExistence type="predicted"/>
<gene>
    <name evidence="4" type="ORF">H8S20_04275</name>
</gene>
<dbReference type="EMBL" id="JACOOO010000004">
    <property type="protein sequence ID" value="MBC5628106.1"/>
    <property type="molecule type" value="Genomic_DNA"/>
</dbReference>
<dbReference type="Pfam" id="PF16403">
    <property type="entry name" value="Bact_surface_Ig-like"/>
    <property type="match status" value="2"/>
</dbReference>
<reference evidence="4 5" key="1">
    <citation type="submission" date="2020-08" db="EMBL/GenBank/DDBJ databases">
        <title>Genome public.</title>
        <authorList>
            <person name="Liu C."/>
            <person name="Sun Q."/>
        </authorList>
    </citation>
    <scope>NUCLEOTIDE SEQUENCE [LARGE SCALE GENOMIC DNA]</scope>
    <source>
        <strain evidence="4 5">NSJ-6</strain>
    </source>
</reference>
<evidence type="ECO:0000313" key="5">
    <source>
        <dbReference type="Proteomes" id="UP000596929"/>
    </source>
</evidence>
<feature type="region of interest" description="Disordered" evidence="1">
    <location>
        <begin position="639"/>
        <end position="691"/>
    </location>
</feature>
<dbReference type="Proteomes" id="UP000596929">
    <property type="component" value="Unassembled WGS sequence"/>
</dbReference>
<organism evidence="4 5">
    <name type="scientific">Clostridium hominis</name>
    <dbReference type="NCBI Taxonomy" id="2763036"/>
    <lineage>
        <taxon>Bacteria</taxon>
        <taxon>Bacillati</taxon>
        <taxon>Bacillota</taxon>
        <taxon>Clostridia</taxon>
        <taxon>Eubacteriales</taxon>
        <taxon>Clostridiaceae</taxon>
        <taxon>Clostridium</taxon>
    </lineage>
</organism>
<keyword evidence="2" id="KW-1133">Transmembrane helix</keyword>
<evidence type="ECO:0000313" key="4">
    <source>
        <dbReference type="EMBL" id="MBC5628106.1"/>
    </source>
</evidence>
<feature type="transmembrane region" description="Helical" evidence="2">
    <location>
        <begin position="698"/>
        <end position="719"/>
    </location>
</feature>
<dbReference type="RefSeq" id="WP_032120080.1">
    <property type="nucleotide sequence ID" value="NZ_JACOOO010000004.1"/>
</dbReference>
<dbReference type="PANTHER" id="PTHR24273:SF32">
    <property type="entry name" value="HYALIN"/>
    <property type="match status" value="1"/>
</dbReference>
<keyword evidence="2" id="KW-0812">Transmembrane</keyword>
<evidence type="ECO:0000256" key="2">
    <source>
        <dbReference type="SAM" id="Phobius"/>
    </source>
</evidence>
<comment type="caution">
    <text evidence="4">The sequence shown here is derived from an EMBL/GenBank/DDBJ whole genome shotgun (WGS) entry which is preliminary data.</text>
</comment>
<feature type="compositionally biased region" description="Basic and acidic residues" evidence="1">
    <location>
        <begin position="650"/>
        <end position="668"/>
    </location>
</feature>
<evidence type="ECO:0000256" key="1">
    <source>
        <dbReference type="SAM" id="MobiDB-lite"/>
    </source>
</evidence>